<keyword evidence="2" id="KW-1185">Reference proteome</keyword>
<proteinExistence type="predicted"/>
<dbReference type="AlphaFoldDB" id="A0A061J2X6"/>
<dbReference type="VEuPathDB" id="TriTrypDB:TRSC58_03029"/>
<name>A0A061J2X6_TRYRA</name>
<gene>
    <name evidence="1" type="ORF">TRSC58_03029</name>
</gene>
<accession>A0A061J2X6</accession>
<evidence type="ECO:0000313" key="1">
    <source>
        <dbReference type="EMBL" id="ESL09254.1"/>
    </source>
</evidence>
<sequence length="197" mass="21435">MALARSHHGGGAIYTLLNEDSPSADALARARRAGCLPYPNRLVRRLIVVPAAAPQIDESGTAESPLQAQRLQKTRKANARDWERGARCAGLLRSHYVPLVPFSTFAGPLKGFCTVPTIAECSASAGQPHFARPKEEDYLMCGGFHPGPELYCRRGKPRMGAVEQRTVQLERMHPREVVPLPPRILDLPSSAGALLPI</sequence>
<dbReference type="OrthoDB" id="251806at2759"/>
<evidence type="ECO:0000313" key="2">
    <source>
        <dbReference type="Proteomes" id="UP000031737"/>
    </source>
</evidence>
<protein>
    <submittedName>
        <fullName evidence="1">Uncharacterized protein</fullName>
    </submittedName>
</protein>
<organism evidence="1 2">
    <name type="scientific">Trypanosoma rangeli SC58</name>
    <dbReference type="NCBI Taxonomy" id="429131"/>
    <lineage>
        <taxon>Eukaryota</taxon>
        <taxon>Discoba</taxon>
        <taxon>Euglenozoa</taxon>
        <taxon>Kinetoplastea</taxon>
        <taxon>Metakinetoplastina</taxon>
        <taxon>Trypanosomatida</taxon>
        <taxon>Trypanosomatidae</taxon>
        <taxon>Trypanosoma</taxon>
        <taxon>Herpetosoma</taxon>
    </lineage>
</organism>
<dbReference type="EMBL" id="AUPL01003029">
    <property type="protein sequence ID" value="ESL09254.1"/>
    <property type="molecule type" value="Genomic_DNA"/>
</dbReference>
<reference evidence="1 2" key="1">
    <citation type="submission" date="2013-07" db="EMBL/GenBank/DDBJ databases">
        <authorList>
            <person name="Stoco P.H."/>
            <person name="Wagner G."/>
            <person name="Gerber A."/>
            <person name="Zaha A."/>
            <person name="Thompson C."/>
            <person name="Bartholomeu D.C."/>
            <person name="Luckemeyer D.D."/>
            <person name="Bahia D."/>
            <person name="Loreto E."/>
            <person name="Prestes E.B."/>
            <person name="Lima F.M."/>
            <person name="Rodrigues-Luiz G."/>
            <person name="Vallejo G.A."/>
            <person name="Filho J.F."/>
            <person name="Monteiro K.M."/>
            <person name="Tyler K.M."/>
            <person name="de Almeida L.G."/>
            <person name="Ortiz M.F."/>
            <person name="Siervo M.A."/>
            <person name="de Moraes M.H."/>
            <person name="Cunha O.L."/>
            <person name="Mendonca-Neto R."/>
            <person name="Silva R."/>
            <person name="Teixeira S.M."/>
            <person name="Murta S.M."/>
            <person name="Sincero T.C."/>
            <person name="Mendes T.A."/>
            <person name="Urmenyi T.P."/>
            <person name="Silva V.G."/>
            <person name="da Rocha W.D."/>
            <person name="Andersson B."/>
            <person name="Romanha A.J."/>
            <person name="Steindel M."/>
            <person name="de Vasconcelos A.T."/>
            <person name="Grisard E.C."/>
        </authorList>
    </citation>
    <scope>NUCLEOTIDE SEQUENCE [LARGE SCALE GENOMIC DNA]</scope>
    <source>
        <strain evidence="1 2">SC58</strain>
    </source>
</reference>
<dbReference type="Proteomes" id="UP000031737">
    <property type="component" value="Unassembled WGS sequence"/>
</dbReference>
<comment type="caution">
    <text evidence="1">The sequence shown here is derived from an EMBL/GenBank/DDBJ whole genome shotgun (WGS) entry which is preliminary data.</text>
</comment>